<evidence type="ECO:0000259" key="3">
    <source>
        <dbReference type="PROSITE" id="PS50158"/>
    </source>
</evidence>
<dbReference type="EMBL" id="PDCK01000045">
    <property type="protein sequence ID" value="PRQ17791.1"/>
    <property type="molecule type" value="Genomic_DNA"/>
</dbReference>
<dbReference type="GO" id="GO:0008270">
    <property type="term" value="F:zinc ion binding"/>
    <property type="evidence" value="ECO:0007669"/>
    <property type="project" value="UniProtKB-KW"/>
</dbReference>
<evidence type="ECO:0000313" key="4">
    <source>
        <dbReference type="EMBL" id="PRQ17791.1"/>
    </source>
</evidence>
<dbReference type="PROSITE" id="PS50158">
    <property type="entry name" value="ZF_CCHC"/>
    <property type="match status" value="1"/>
</dbReference>
<dbReference type="SUPFAM" id="SSF57756">
    <property type="entry name" value="Retrovirus zinc finger-like domains"/>
    <property type="match status" value="1"/>
</dbReference>
<dbReference type="AlphaFoldDB" id="A0A2P6P776"/>
<evidence type="ECO:0000313" key="5">
    <source>
        <dbReference type="Proteomes" id="UP000238479"/>
    </source>
</evidence>
<name>A0A2P6P776_ROSCH</name>
<dbReference type="GO" id="GO:0003676">
    <property type="term" value="F:nucleic acid binding"/>
    <property type="evidence" value="ECO:0007669"/>
    <property type="project" value="InterPro"/>
</dbReference>
<keyword evidence="1" id="KW-0479">Metal-binding</keyword>
<dbReference type="PANTHER" id="PTHR38940">
    <property type="entry name" value="PLUS3 DOMAIN-CONTAINING PROTEIN"/>
    <property type="match status" value="1"/>
</dbReference>
<dbReference type="PANTHER" id="PTHR38940:SF4">
    <property type="entry name" value="OS01G0775100 PROTEIN"/>
    <property type="match status" value="1"/>
</dbReference>
<organism evidence="4 5">
    <name type="scientific">Rosa chinensis</name>
    <name type="common">China rose</name>
    <dbReference type="NCBI Taxonomy" id="74649"/>
    <lineage>
        <taxon>Eukaryota</taxon>
        <taxon>Viridiplantae</taxon>
        <taxon>Streptophyta</taxon>
        <taxon>Embryophyta</taxon>
        <taxon>Tracheophyta</taxon>
        <taxon>Spermatophyta</taxon>
        <taxon>Magnoliopsida</taxon>
        <taxon>eudicotyledons</taxon>
        <taxon>Gunneridae</taxon>
        <taxon>Pentapetalae</taxon>
        <taxon>rosids</taxon>
        <taxon>fabids</taxon>
        <taxon>Rosales</taxon>
        <taxon>Rosaceae</taxon>
        <taxon>Rosoideae</taxon>
        <taxon>Rosoideae incertae sedis</taxon>
        <taxon>Rosa</taxon>
    </lineage>
</organism>
<protein>
    <submittedName>
        <fullName evidence="4">Putative transcription factor interactor and regulator CCHC(Zn) family</fullName>
    </submittedName>
</protein>
<dbReference type="InterPro" id="IPR001878">
    <property type="entry name" value="Znf_CCHC"/>
</dbReference>
<sequence length="157" mass="17296">MFPAPKFGGSEAMASVFARRLDALKHISPSGITGNAADKFMTCFFCGIKGHHLRECSQIKNAELQDLPSKFKSYNGAEYLSSFCIRCFECSHWAVACSNATSVGQPQLECNLSYYYSPNQTKLNAEGNMKLLTGEESRSKASVDQDDSRVETDLNLS</sequence>
<proteinExistence type="predicted"/>
<dbReference type="Gramene" id="PRQ17791">
    <property type="protein sequence ID" value="PRQ17791"/>
    <property type="gene ID" value="RchiOBHm_Chr7g0198831"/>
</dbReference>
<evidence type="ECO:0000256" key="1">
    <source>
        <dbReference type="PROSITE-ProRule" id="PRU00047"/>
    </source>
</evidence>
<keyword evidence="1" id="KW-0863">Zinc-finger</keyword>
<feature type="region of interest" description="Disordered" evidence="2">
    <location>
        <begin position="134"/>
        <end position="157"/>
    </location>
</feature>
<dbReference type="InterPro" id="IPR036875">
    <property type="entry name" value="Znf_CCHC_sf"/>
</dbReference>
<keyword evidence="1" id="KW-0862">Zinc</keyword>
<evidence type="ECO:0000256" key="2">
    <source>
        <dbReference type="SAM" id="MobiDB-lite"/>
    </source>
</evidence>
<comment type="caution">
    <text evidence="4">The sequence shown here is derived from an EMBL/GenBank/DDBJ whole genome shotgun (WGS) entry which is preliminary data.</text>
</comment>
<dbReference type="STRING" id="74649.A0A2P6P776"/>
<feature type="domain" description="CCHC-type" evidence="3">
    <location>
        <begin position="43"/>
        <end position="58"/>
    </location>
</feature>
<dbReference type="Gene3D" id="4.10.60.10">
    <property type="entry name" value="Zinc finger, CCHC-type"/>
    <property type="match status" value="1"/>
</dbReference>
<keyword evidence="5" id="KW-1185">Reference proteome</keyword>
<gene>
    <name evidence="4" type="ORF">RchiOBHm_Chr7g0198831</name>
</gene>
<reference evidence="4 5" key="1">
    <citation type="journal article" date="2018" name="Nat. Genet.">
        <title>The Rosa genome provides new insights in the design of modern roses.</title>
        <authorList>
            <person name="Bendahmane M."/>
        </authorList>
    </citation>
    <scope>NUCLEOTIDE SEQUENCE [LARGE SCALE GENOMIC DNA]</scope>
    <source>
        <strain evidence="5">cv. Old Blush</strain>
    </source>
</reference>
<dbReference type="Proteomes" id="UP000238479">
    <property type="component" value="Chromosome 7"/>
</dbReference>
<accession>A0A2P6P776</accession>